<accession>A0A7Y9J4K5</accession>
<evidence type="ECO:0000313" key="2">
    <source>
        <dbReference type="EMBL" id="NYD35182.1"/>
    </source>
</evidence>
<keyword evidence="3" id="KW-1185">Reference proteome</keyword>
<gene>
    <name evidence="2" type="ORF">BJ983_001284</name>
</gene>
<dbReference type="Gene3D" id="3.90.226.10">
    <property type="entry name" value="2-enoyl-CoA Hydratase, Chain A, domain 1"/>
    <property type="match status" value="1"/>
</dbReference>
<dbReference type="SUPFAM" id="SSF52096">
    <property type="entry name" value="ClpP/crotonase"/>
    <property type="match status" value="1"/>
</dbReference>
<name>A0A7Y9J4K5_9PSEU</name>
<dbReference type="CDD" id="cd06558">
    <property type="entry name" value="crotonase-like"/>
    <property type="match status" value="1"/>
</dbReference>
<organism evidence="2 3">
    <name type="scientific">Actinomycetospora corticicola</name>
    <dbReference type="NCBI Taxonomy" id="663602"/>
    <lineage>
        <taxon>Bacteria</taxon>
        <taxon>Bacillati</taxon>
        <taxon>Actinomycetota</taxon>
        <taxon>Actinomycetes</taxon>
        <taxon>Pseudonocardiales</taxon>
        <taxon>Pseudonocardiaceae</taxon>
        <taxon>Actinomycetospora</taxon>
    </lineage>
</organism>
<dbReference type="Gene3D" id="1.10.12.10">
    <property type="entry name" value="Lyase 2-enoyl-coa Hydratase, Chain A, domain 2"/>
    <property type="match status" value="1"/>
</dbReference>
<dbReference type="PANTHER" id="PTHR43459:SF1">
    <property type="entry name" value="EG:BACN32G11.4 PROTEIN"/>
    <property type="match status" value="1"/>
</dbReference>
<reference evidence="2 3" key="1">
    <citation type="submission" date="2020-07" db="EMBL/GenBank/DDBJ databases">
        <title>Sequencing the genomes of 1000 actinobacteria strains.</title>
        <authorList>
            <person name="Klenk H.-P."/>
        </authorList>
    </citation>
    <scope>NUCLEOTIDE SEQUENCE [LARGE SCALE GENOMIC DNA]</scope>
    <source>
        <strain evidence="2 3">DSM 45772</strain>
    </source>
</reference>
<dbReference type="EC" id="5.3.3.18" evidence="2"/>
<dbReference type="GO" id="GO:0016853">
    <property type="term" value="F:isomerase activity"/>
    <property type="evidence" value="ECO:0007669"/>
    <property type="project" value="UniProtKB-KW"/>
</dbReference>
<evidence type="ECO:0000256" key="1">
    <source>
        <dbReference type="ARBA" id="ARBA00005254"/>
    </source>
</evidence>
<dbReference type="PANTHER" id="PTHR43459">
    <property type="entry name" value="ENOYL-COA HYDRATASE"/>
    <property type="match status" value="1"/>
</dbReference>
<dbReference type="AlphaFoldDB" id="A0A7Y9J4K5"/>
<proteinExistence type="inferred from homology"/>
<dbReference type="Pfam" id="PF00378">
    <property type="entry name" value="ECH_1"/>
    <property type="match status" value="1"/>
</dbReference>
<dbReference type="InterPro" id="IPR001753">
    <property type="entry name" value="Enoyl-CoA_hydra/iso"/>
</dbReference>
<protein>
    <submittedName>
        <fullName evidence="2">2-(1,2-epoxy-1,2-dihydrophenyl)acetyl-CoA isomerase</fullName>
        <ecNumber evidence="2">5.3.3.18</ecNumber>
    </submittedName>
</protein>
<dbReference type="InterPro" id="IPR029045">
    <property type="entry name" value="ClpP/crotonase-like_dom_sf"/>
</dbReference>
<keyword evidence="2" id="KW-0413">Isomerase</keyword>
<comment type="caution">
    <text evidence="2">The sequence shown here is derived from an EMBL/GenBank/DDBJ whole genome shotgun (WGS) entry which is preliminary data.</text>
</comment>
<sequence length="274" mass="28233">MTSAAEPPVLVETDDQEAVTTVRLNRPDNRNALTLELKVALRDALEAVADDPSVRAVVLASSGKAFCVGQDLREHAEALRSGEDGAIGADALSTVPEHYNRIAMALGSMRKPVVCAINGTAVGAGLGFALACDLRVATAGTKFATAFAGIGFGGDSGLSGTLAHCVGSSRATELLLLGDTFTAEQARDWGIVREVAETPEATDAAALALARRLAAGPTLAFAEIKAAVAMGTVSSLREVLEHEAAAQARLGATEDHRNAVDAFVAKEKPVFRGA</sequence>
<comment type="similarity">
    <text evidence="1">Belongs to the enoyl-CoA hydratase/isomerase family.</text>
</comment>
<dbReference type="Proteomes" id="UP000535890">
    <property type="component" value="Unassembled WGS sequence"/>
</dbReference>
<dbReference type="EMBL" id="JACCBN010000001">
    <property type="protein sequence ID" value="NYD35182.1"/>
    <property type="molecule type" value="Genomic_DNA"/>
</dbReference>
<dbReference type="RefSeq" id="WP_179793057.1">
    <property type="nucleotide sequence ID" value="NZ_BAABHP010000004.1"/>
</dbReference>
<evidence type="ECO:0000313" key="3">
    <source>
        <dbReference type="Proteomes" id="UP000535890"/>
    </source>
</evidence>
<dbReference type="InterPro" id="IPR014748">
    <property type="entry name" value="Enoyl-CoA_hydra_C"/>
</dbReference>